<organism evidence="9 10">
    <name type="scientific">Aphanomyces astaci</name>
    <name type="common">Crayfish plague agent</name>
    <dbReference type="NCBI Taxonomy" id="112090"/>
    <lineage>
        <taxon>Eukaryota</taxon>
        <taxon>Sar</taxon>
        <taxon>Stramenopiles</taxon>
        <taxon>Oomycota</taxon>
        <taxon>Saprolegniomycetes</taxon>
        <taxon>Saprolegniales</taxon>
        <taxon>Verrucalvaceae</taxon>
        <taxon>Aphanomyces</taxon>
    </lineage>
</organism>
<sequence>MNLTLPSHSERVRESFVGGYIVAIKFKHLTGIRTDPHERYFVRCAFESTSAGGREQQPTQAQSKAMVATSATDGDVHISPLGEGAASLSSVIPSTPGVKRYPWLHSTPRHSLTNRHLFSSFVGDDVEQSFVDRPSIIQGPAASAVDPTTTASATSLHQFIIGDSTFTVSDRYRMVKVVGKGTYGVVIAASDCLNGGTYAIKKIAQFMRHPKVAMLAFREIQLMNKLGAHPCIMGVHELQRPLSFSTFDDLYIVQSLMETDLCRVIHSKEHLSDEHIQHFMYQILCGIQYIHSANVLHRDLKPSNILVNSDCSIKICDFGLARFATDQDLAEGLSEYVVTRWYY</sequence>
<dbReference type="InterPro" id="IPR008271">
    <property type="entry name" value="Ser/Thr_kinase_AS"/>
</dbReference>
<dbReference type="InterPro" id="IPR017441">
    <property type="entry name" value="Protein_kinase_ATP_BS"/>
</dbReference>
<evidence type="ECO:0000256" key="1">
    <source>
        <dbReference type="ARBA" id="ARBA00022527"/>
    </source>
</evidence>
<evidence type="ECO:0000256" key="3">
    <source>
        <dbReference type="ARBA" id="ARBA00022741"/>
    </source>
</evidence>
<keyword evidence="5 6" id="KW-0067">ATP-binding</keyword>
<proteinExistence type="inferred from homology"/>
<dbReference type="VEuPathDB" id="FungiDB:H257_09269"/>
<evidence type="ECO:0000256" key="7">
    <source>
        <dbReference type="RuleBase" id="RU000304"/>
    </source>
</evidence>
<dbReference type="InterPro" id="IPR050117">
    <property type="entry name" value="MAPK"/>
</dbReference>
<evidence type="ECO:0000256" key="5">
    <source>
        <dbReference type="ARBA" id="ARBA00022840"/>
    </source>
</evidence>
<dbReference type="Gene3D" id="1.10.510.10">
    <property type="entry name" value="Transferase(Phosphotransferase) domain 1"/>
    <property type="match status" value="1"/>
</dbReference>
<protein>
    <recommendedName>
        <fullName evidence="8">Protein kinase domain-containing protein</fullName>
    </recommendedName>
</protein>
<feature type="binding site" evidence="6">
    <location>
        <position position="202"/>
    </location>
    <ligand>
        <name>ATP</name>
        <dbReference type="ChEBI" id="CHEBI:30616"/>
    </ligand>
</feature>
<feature type="domain" description="Protein kinase" evidence="8">
    <location>
        <begin position="172"/>
        <end position="343"/>
    </location>
</feature>
<dbReference type="InterPro" id="IPR011009">
    <property type="entry name" value="Kinase-like_dom_sf"/>
</dbReference>
<evidence type="ECO:0000256" key="2">
    <source>
        <dbReference type="ARBA" id="ARBA00022679"/>
    </source>
</evidence>
<name>A0A397D2P3_APHAT</name>
<keyword evidence="2" id="KW-0808">Transferase</keyword>
<dbReference type="SMART" id="SM00220">
    <property type="entry name" value="S_TKc"/>
    <property type="match status" value="1"/>
</dbReference>
<dbReference type="FunFam" id="1.10.510.10:FF:000624">
    <property type="entry name" value="Mitogen-activated protein kinase"/>
    <property type="match status" value="1"/>
</dbReference>
<dbReference type="Gene3D" id="3.30.200.20">
    <property type="entry name" value="Phosphorylase Kinase, domain 1"/>
    <property type="match status" value="1"/>
</dbReference>
<keyword evidence="3 6" id="KW-0547">Nucleotide-binding</keyword>
<evidence type="ECO:0000313" key="9">
    <source>
        <dbReference type="EMBL" id="RHY54865.1"/>
    </source>
</evidence>
<gene>
    <name evidence="9" type="ORF">DYB30_012635</name>
</gene>
<dbReference type="PROSITE" id="PS50011">
    <property type="entry name" value="PROTEIN_KINASE_DOM"/>
    <property type="match status" value="1"/>
</dbReference>
<keyword evidence="1 7" id="KW-0723">Serine/threonine-protein kinase</keyword>
<dbReference type="SUPFAM" id="SSF56112">
    <property type="entry name" value="Protein kinase-like (PK-like)"/>
    <property type="match status" value="1"/>
</dbReference>
<feature type="non-terminal residue" evidence="9">
    <location>
        <position position="343"/>
    </location>
</feature>
<dbReference type="PANTHER" id="PTHR24055">
    <property type="entry name" value="MITOGEN-ACTIVATED PROTEIN KINASE"/>
    <property type="match status" value="1"/>
</dbReference>
<comment type="similarity">
    <text evidence="7">Belongs to the protein kinase superfamily.</text>
</comment>
<dbReference type="Pfam" id="PF00069">
    <property type="entry name" value="Pkinase"/>
    <property type="match status" value="1"/>
</dbReference>
<dbReference type="InterPro" id="IPR000719">
    <property type="entry name" value="Prot_kinase_dom"/>
</dbReference>
<reference evidence="9 10" key="1">
    <citation type="submission" date="2018-08" db="EMBL/GenBank/DDBJ databases">
        <title>Aphanomyces genome sequencing and annotation.</title>
        <authorList>
            <person name="Minardi D."/>
            <person name="Oidtmann B."/>
            <person name="Van Der Giezen M."/>
            <person name="Studholme D.J."/>
        </authorList>
    </citation>
    <scope>NUCLEOTIDE SEQUENCE [LARGE SCALE GENOMIC DNA]</scope>
    <source>
        <strain evidence="9 10">D2</strain>
    </source>
</reference>
<evidence type="ECO:0000259" key="8">
    <source>
        <dbReference type="PROSITE" id="PS50011"/>
    </source>
</evidence>
<keyword evidence="4" id="KW-0418">Kinase</keyword>
<dbReference type="Proteomes" id="UP000266643">
    <property type="component" value="Unassembled WGS sequence"/>
</dbReference>
<evidence type="ECO:0000313" key="10">
    <source>
        <dbReference type="Proteomes" id="UP000266643"/>
    </source>
</evidence>
<dbReference type="GO" id="GO:0004674">
    <property type="term" value="F:protein serine/threonine kinase activity"/>
    <property type="evidence" value="ECO:0007669"/>
    <property type="project" value="UniProtKB-KW"/>
</dbReference>
<dbReference type="PROSITE" id="PS00108">
    <property type="entry name" value="PROTEIN_KINASE_ST"/>
    <property type="match status" value="1"/>
</dbReference>
<accession>A0A397D2P3</accession>
<dbReference type="EMBL" id="QUTD01006520">
    <property type="protein sequence ID" value="RHY54865.1"/>
    <property type="molecule type" value="Genomic_DNA"/>
</dbReference>
<evidence type="ECO:0000256" key="4">
    <source>
        <dbReference type="ARBA" id="ARBA00022777"/>
    </source>
</evidence>
<dbReference type="GO" id="GO:0005524">
    <property type="term" value="F:ATP binding"/>
    <property type="evidence" value="ECO:0007669"/>
    <property type="project" value="UniProtKB-UniRule"/>
</dbReference>
<evidence type="ECO:0000256" key="6">
    <source>
        <dbReference type="PROSITE-ProRule" id="PRU10141"/>
    </source>
</evidence>
<dbReference type="AlphaFoldDB" id="A0A397D2P3"/>
<comment type="caution">
    <text evidence="9">The sequence shown here is derived from an EMBL/GenBank/DDBJ whole genome shotgun (WGS) entry which is preliminary data.</text>
</comment>
<dbReference type="PROSITE" id="PS00107">
    <property type="entry name" value="PROTEIN_KINASE_ATP"/>
    <property type="match status" value="1"/>
</dbReference>